<dbReference type="HAMAP" id="MF_00376">
    <property type="entry name" value="Dephospho_CoA_kinase"/>
    <property type="match status" value="1"/>
</dbReference>
<evidence type="ECO:0000313" key="4">
    <source>
        <dbReference type="EMBL" id="KAK4470285.1"/>
    </source>
</evidence>
<evidence type="ECO:0000313" key="5">
    <source>
        <dbReference type="Proteomes" id="UP001292079"/>
    </source>
</evidence>
<dbReference type="InterPro" id="IPR014729">
    <property type="entry name" value="Rossmann-like_a/b/a_fold"/>
</dbReference>
<keyword evidence="5" id="KW-1185">Reference proteome</keyword>
<dbReference type="PANTHER" id="PTHR10695">
    <property type="entry name" value="DEPHOSPHO-COA KINASE-RELATED"/>
    <property type="match status" value="1"/>
</dbReference>
<dbReference type="SUPFAM" id="SSF52374">
    <property type="entry name" value="Nucleotidylyl transferase"/>
    <property type="match status" value="1"/>
</dbReference>
<dbReference type="GO" id="GO:0015937">
    <property type="term" value="P:coenzyme A biosynthetic process"/>
    <property type="evidence" value="ECO:0007669"/>
    <property type="project" value="InterPro"/>
</dbReference>
<dbReference type="InterPro" id="IPR001977">
    <property type="entry name" value="Depp_CoAkinase"/>
</dbReference>
<dbReference type="NCBIfam" id="TIGR00152">
    <property type="entry name" value="dephospho-CoA kinase"/>
    <property type="match status" value="1"/>
</dbReference>
<dbReference type="CDD" id="cd02022">
    <property type="entry name" value="DPCK"/>
    <property type="match status" value="1"/>
</dbReference>
<keyword evidence="1" id="KW-0547">Nucleotide-binding</keyword>
<evidence type="ECO:0000256" key="1">
    <source>
        <dbReference type="ARBA" id="ARBA00022741"/>
    </source>
</evidence>
<keyword evidence="2" id="KW-0067">ATP-binding</keyword>
<dbReference type="GO" id="GO:0004140">
    <property type="term" value="F:dephospho-CoA kinase activity"/>
    <property type="evidence" value="ECO:0007669"/>
    <property type="project" value="InterPro"/>
</dbReference>
<comment type="caution">
    <text evidence="4">The sequence shown here is derived from an EMBL/GenBank/DDBJ whole genome shotgun (WGS) entry which is preliminary data.</text>
</comment>
<sequence>MYGSGLLILPPNVHSRKLSSLLKYIRNIVNEKLFFAIPQSPSNFIFWKKAATLCYTTACKVCPSLNVCLLLPPSKYFKPSVKFDIVISSESEFDRFWILNEVHNIDPLYDNDIIYATKDQLESDFLLTDDHVINTFPNKSHEDISRVCLGGTFDRLHYGHKILLTIGALLAKKHLLVGVTCSDLLSSKCLSPLIFSWEKRSRIVQSFLSDIGVQSKVTQIVRLSDKFGPPGYSAEFDCIVASSDSLNTCEELNELRRTKGFEPLKIELIDFIYSDRISFNECKSCPFNSSDFKLCSSKLRFNELGNLLKPVNNNTNVDNSPCSPYLIGLTGPSGSGKSSLAKRLKNLSEQIHIVDCDRLGHEAYTAGTPCHQALLSHFGRENIAFPEPPYPIDRNLLGRLVFSDPILLNDLNSIVWPEILRKISTIVKEIKYKALEHDRDHKRPVIILDAAVLLQAKWDKMCHEVWLTILPQSEAQRRLCGRNNLSPEAASERLERQASAVAQVTGGYTWFEAGQYHSYKSPIDYAHVVLSTEWDPECTQYQVEKSWKALQQRLQSTTTTQ</sequence>
<dbReference type="AlphaFoldDB" id="A0AAE1Z9Z5"/>
<dbReference type="Gene3D" id="3.40.50.300">
    <property type="entry name" value="P-loop containing nucleotide triphosphate hydrolases"/>
    <property type="match status" value="1"/>
</dbReference>
<dbReference type="PROSITE" id="PS51219">
    <property type="entry name" value="DPCK"/>
    <property type="match status" value="1"/>
</dbReference>
<name>A0AAE1Z9Z5_SCHME</name>
<evidence type="ECO:0000259" key="3">
    <source>
        <dbReference type="Pfam" id="PF01467"/>
    </source>
</evidence>
<reference evidence="4" key="1">
    <citation type="submission" date="2022-04" db="EMBL/GenBank/DDBJ databases">
        <authorList>
            <person name="Xu L."/>
            <person name="Lv Z."/>
        </authorList>
    </citation>
    <scope>NUCLEOTIDE SEQUENCE</scope>
    <source>
        <strain evidence="4">LV_2022a</strain>
    </source>
</reference>
<proteinExistence type="inferred from homology"/>
<evidence type="ECO:0000256" key="2">
    <source>
        <dbReference type="ARBA" id="ARBA00022840"/>
    </source>
</evidence>
<protein>
    <recommendedName>
        <fullName evidence="3">Cytidyltransferase-like domain-containing protein</fullName>
    </recommendedName>
</protein>
<feature type="domain" description="Cytidyltransferase-like" evidence="3">
    <location>
        <begin position="149"/>
        <end position="271"/>
    </location>
</feature>
<dbReference type="InterPro" id="IPR027417">
    <property type="entry name" value="P-loop_NTPase"/>
</dbReference>
<organism evidence="4 5">
    <name type="scientific">Schistosoma mekongi</name>
    <name type="common">Parasitic worm</name>
    <dbReference type="NCBI Taxonomy" id="38744"/>
    <lineage>
        <taxon>Eukaryota</taxon>
        <taxon>Metazoa</taxon>
        <taxon>Spiralia</taxon>
        <taxon>Lophotrochozoa</taxon>
        <taxon>Platyhelminthes</taxon>
        <taxon>Trematoda</taxon>
        <taxon>Digenea</taxon>
        <taxon>Strigeidida</taxon>
        <taxon>Schistosomatoidea</taxon>
        <taxon>Schistosomatidae</taxon>
        <taxon>Schistosoma</taxon>
    </lineage>
</organism>
<dbReference type="InterPro" id="IPR004821">
    <property type="entry name" value="Cyt_trans-like"/>
</dbReference>
<dbReference type="Pfam" id="PF01467">
    <property type="entry name" value="CTP_transf_like"/>
    <property type="match status" value="1"/>
</dbReference>
<gene>
    <name evidence="4" type="ORF">MN116_005855</name>
</gene>
<dbReference type="Gene3D" id="3.40.50.620">
    <property type="entry name" value="HUPs"/>
    <property type="match status" value="1"/>
</dbReference>
<dbReference type="PANTHER" id="PTHR10695:SF46">
    <property type="entry name" value="BIFUNCTIONAL COENZYME A SYNTHASE-RELATED"/>
    <property type="match status" value="1"/>
</dbReference>
<dbReference type="EMBL" id="JALJAT010000004">
    <property type="protein sequence ID" value="KAK4470285.1"/>
    <property type="molecule type" value="Genomic_DNA"/>
</dbReference>
<dbReference type="SUPFAM" id="SSF52540">
    <property type="entry name" value="P-loop containing nucleoside triphosphate hydrolases"/>
    <property type="match status" value="1"/>
</dbReference>
<reference evidence="4" key="2">
    <citation type="journal article" date="2023" name="Infect Dis Poverty">
        <title>Chromosome-scale genome of the human blood fluke Schistosoma mekongi and its implications for public health.</title>
        <authorList>
            <person name="Zhou M."/>
            <person name="Xu L."/>
            <person name="Xu D."/>
            <person name="Chen W."/>
            <person name="Khan J."/>
            <person name="Hu Y."/>
            <person name="Huang H."/>
            <person name="Wei H."/>
            <person name="Zhang Y."/>
            <person name="Chusongsang P."/>
            <person name="Tanasarnprasert K."/>
            <person name="Hu X."/>
            <person name="Limpanont Y."/>
            <person name="Lv Z."/>
        </authorList>
    </citation>
    <scope>NUCLEOTIDE SEQUENCE</scope>
    <source>
        <strain evidence="4">LV_2022a</strain>
    </source>
</reference>
<accession>A0AAE1Z9Z5</accession>
<dbReference type="GO" id="GO:0005524">
    <property type="term" value="F:ATP binding"/>
    <property type="evidence" value="ECO:0007669"/>
    <property type="project" value="UniProtKB-KW"/>
</dbReference>
<dbReference type="Pfam" id="PF01121">
    <property type="entry name" value="CoaE"/>
    <property type="match status" value="1"/>
</dbReference>
<dbReference type="Proteomes" id="UP001292079">
    <property type="component" value="Unassembled WGS sequence"/>
</dbReference>